<comment type="catalytic activity">
    <reaction evidence="10">
        <text>L-arginine + 2-oxoglutarate + O2 = guanidine + L-glutamate 5-semialdehyde + succinate + CO2</text>
        <dbReference type="Rhea" id="RHEA:31535"/>
        <dbReference type="ChEBI" id="CHEBI:15379"/>
        <dbReference type="ChEBI" id="CHEBI:16526"/>
        <dbReference type="ChEBI" id="CHEBI:16810"/>
        <dbReference type="ChEBI" id="CHEBI:30031"/>
        <dbReference type="ChEBI" id="CHEBI:30087"/>
        <dbReference type="ChEBI" id="CHEBI:32682"/>
        <dbReference type="ChEBI" id="CHEBI:58066"/>
        <dbReference type="EC" id="1.14.20.7"/>
    </reaction>
</comment>
<comment type="pathway">
    <text evidence="2">Alkene biosynthesis; ethylene biosynthesis via 2-oxoglutarate.</text>
</comment>
<keyword evidence="16" id="KW-1185">Reference proteome</keyword>
<evidence type="ECO:0000256" key="11">
    <source>
        <dbReference type="RuleBase" id="RU003682"/>
    </source>
</evidence>
<dbReference type="EC" id="1.14.20.7" evidence="3"/>
<evidence type="ECO:0000259" key="12">
    <source>
        <dbReference type="PROSITE" id="PS51471"/>
    </source>
</evidence>
<name>A0AAW8NPR2_9GAMM</name>
<dbReference type="InterPro" id="IPR005123">
    <property type="entry name" value="Oxoglu/Fe-dep_dioxygenase_dom"/>
</dbReference>
<dbReference type="GO" id="GO:0046872">
    <property type="term" value="F:metal ion binding"/>
    <property type="evidence" value="ECO:0007669"/>
    <property type="project" value="UniProtKB-KW"/>
</dbReference>
<dbReference type="AlphaFoldDB" id="A0AAW8NPR2"/>
<protein>
    <recommendedName>
        <fullName evidence="5">2-oxoglutarate-dependent ethylene/succinate-forming enzyme</fullName>
        <ecNumber evidence="4">1.13.12.19</ecNumber>
        <ecNumber evidence="3">1.14.20.7</ecNumber>
    </recommendedName>
    <alternativeName>
        <fullName evidence="7">2-oxoglutarate dioxygenase (ethylene-forming)</fullName>
    </alternativeName>
    <alternativeName>
        <fullName evidence="8">2-oxoglutarate/L-arginine monooxygenase/decarboxylase (succinate-forming)</fullName>
    </alternativeName>
</protein>
<evidence type="ECO:0000256" key="2">
    <source>
        <dbReference type="ARBA" id="ARBA00004767"/>
    </source>
</evidence>
<dbReference type="InterPro" id="IPR026992">
    <property type="entry name" value="DIOX_N"/>
</dbReference>
<feature type="domain" description="Fe2OG dioxygenase" evidence="12">
    <location>
        <begin position="147"/>
        <end position="253"/>
    </location>
</feature>
<comment type="similarity">
    <text evidence="11">Belongs to the iron/ascorbate-dependent oxidoreductase family.</text>
</comment>
<dbReference type="SUPFAM" id="SSF51197">
    <property type="entry name" value="Clavaminate synthase-like"/>
    <property type="match status" value="1"/>
</dbReference>
<dbReference type="Gene3D" id="2.60.120.330">
    <property type="entry name" value="B-lactam Antibiotic, Isopenicillin N Synthase, Chain"/>
    <property type="match status" value="1"/>
</dbReference>
<dbReference type="EMBL" id="JAPMLD010000002">
    <property type="protein sequence ID" value="MDW4823394.1"/>
    <property type="molecule type" value="Genomic_DNA"/>
</dbReference>
<evidence type="ECO:0000256" key="4">
    <source>
        <dbReference type="ARBA" id="ARBA00012531"/>
    </source>
</evidence>
<evidence type="ECO:0000313" key="15">
    <source>
        <dbReference type="Proteomes" id="UP001259340"/>
    </source>
</evidence>
<evidence type="ECO:0000256" key="6">
    <source>
        <dbReference type="ARBA" id="ARBA00022666"/>
    </source>
</evidence>
<dbReference type="PANTHER" id="PTHR47990">
    <property type="entry name" value="2-OXOGLUTARATE (2OG) AND FE(II)-DEPENDENT OXYGENASE SUPERFAMILY PROTEIN-RELATED"/>
    <property type="match status" value="1"/>
</dbReference>
<evidence type="ECO:0000313" key="14">
    <source>
        <dbReference type="EMBL" id="MDW4823394.1"/>
    </source>
</evidence>
<proteinExistence type="inferred from homology"/>
<evidence type="ECO:0000256" key="1">
    <source>
        <dbReference type="ARBA" id="ARBA00001954"/>
    </source>
</evidence>
<dbReference type="Pfam" id="PF03171">
    <property type="entry name" value="2OG-FeII_Oxy"/>
    <property type="match status" value="1"/>
</dbReference>
<evidence type="ECO:0000256" key="5">
    <source>
        <dbReference type="ARBA" id="ARBA00019045"/>
    </source>
</evidence>
<gene>
    <name evidence="13" type="ORF">OS133_10920</name>
    <name evidence="14" type="ORF">OS134_04795</name>
</gene>
<evidence type="ECO:0000256" key="9">
    <source>
        <dbReference type="ARBA" id="ARBA00047725"/>
    </source>
</evidence>
<dbReference type="Pfam" id="PF14226">
    <property type="entry name" value="DIOX_N"/>
    <property type="match status" value="1"/>
</dbReference>
<reference evidence="14 16" key="1">
    <citation type="journal article" date="2022" name="bioRxiv">
        <title>Prophages regulate Shewanella fidelis 3313 motility and biofilm formation: implications for gut colonization dynamics in Ciona robusta.</title>
        <authorList>
            <person name="Natarajan O."/>
            <person name="Gibboney S.L."/>
            <person name="Young M.N."/>
            <person name="Lim S.J."/>
            <person name="Pluta N."/>
            <person name="Atkinson C.G."/>
            <person name="Leigh B.A."/>
            <person name="Liberti A."/>
            <person name="Kees E.D."/>
            <person name="Breitbart M."/>
            <person name="Gralnick J.A."/>
            <person name="Dishaw L.J."/>
        </authorList>
    </citation>
    <scope>NUCLEOTIDE SEQUENCE [LARGE SCALE GENOMIC DNA]</scope>
    <source>
        <strain evidence="14 16">JG4066</strain>
    </source>
</reference>
<keyword evidence="11" id="KW-0479">Metal-binding</keyword>
<comment type="cofactor">
    <cofactor evidence="1">
        <name>Fe(2+)</name>
        <dbReference type="ChEBI" id="CHEBI:29033"/>
    </cofactor>
</comment>
<dbReference type="InterPro" id="IPR050231">
    <property type="entry name" value="Iron_ascorbate_oxido_reductase"/>
</dbReference>
<evidence type="ECO:0000313" key="13">
    <source>
        <dbReference type="EMBL" id="MDR8524171.1"/>
    </source>
</evidence>
<dbReference type="GO" id="GO:0102276">
    <property type="term" value="F:2-oxoglutarate oxygenase/decarboxylase (ethylene-forming) activity"/>
    <property type="evidence" value="ECO:0007669"/>
    <property type="project" value="UniProtKB-EC"/>
</dbReference>
<evidence type="ECO:0000256" key="10">
    <source>
        <dbReference type="ARBA" id="ARBA00049359"/>
    </source>
</evidence>
<sequence>MTLETIDYRANDAASKFVTSLRETGFGVLSNHPINQQLVEDIYREWQAFFNSEEKRNYLFKPETQDGFFPAEISETAKGHSVKDIKEYFHVYPWGRIPDSLRDNILTYYEAANRLAAELLDWVEQHSPAEVKQHFSIALPKMIENSQKTLLRVLHYPPMSGDEEMGAIRAAAHEDINLLTVLPAANEPGLQVQLKDGTWIDVPSDFGNLIINIGDMLQEASNGYFPSTSHRVINPEGLDKGKSRISLPLFLHPNPQVKLSDKYTADSYLMERLRELGVI</sequence>
<dbReference type="EMBL" id="JAPMLE010000001">
    <property type="protein sequence ID" value="MDR8524171.1"/>
    <property type="molecule type" value="Genomic_DNA"/>
</dbReference>
<comment type="catalytic activity">
    <reaction evidence="9">
        <text>2-oxoglutarate + O2 + 2 H(+) = ethene + 3 CO2 + H2O</text>
        <dbReference type="Rhea" id="RHEA:31523"/>
        <dbReference type="ChEBI" id="CHEBI:15377"/>
        <dbReference type="ChEBI" id="CHEBI:15378"/>
        <dbReference type="ChEBI" id="CHEBI:15379"/>
        <dbReference type="ChEBI" id="CHEBI:16526"/>
        <dbReference type="ChEBI" id="CHEBI:16810"/>
        <dbReference type="ChEBI" id="CHEBI:18153"/>
        <dbReference type="EC" id="1.13.12.19"/>
    </reaction>
</comment>
<evidence type="ECO:0000256" key="7">
    <source>
        <dbReference type="ARBA" id="ARBA00031011"/>
    </source>
</evidence>
<dbReference type="Proteomes" id="UP001271263">
    <property type="component" value="Unassembled WGS sequence"/>
</dbReference>
<dbReference type="PROSITE" id="PS51471">
    <property type="entry name" value="FE2OG_OXY"/>
    <property type="match status" value="1"/>
</dbReference>
<comment type="caution">
    <text evidence="13">The sequence shown here is derived from an EMBL/GenBank/DDBJ whole genome shotgun (WGS) entry which is preliminary data.</text>
</comment>
<keyword evidence="6" id="KW-0266">Ethylene biosynthesis</keyword>
<dbReference type="Proteomes" id="UP001259340">
    <property type="component" value="Unassembled WGS sequence"/>
</dbReference>
<keyword evidence="11" id="KW-0560">Oxidoreductase</keyword>
<accession>A0AAW8NPR2</accession>
<dbReference type="GO" id="GO:0009693">
    <property type="term" value="P:ethylene biosynthetic process"/>
    <property type="evidence" value="ECO:0007669"/>
    <property type="project" value="UniProtKB-KW"/>
</dbReference>
<dbReference type="RefSeq" id="WP_310654880.1">
    <property type="nucleotide sequence ID" value="NZ_JAPMLA010000001.1"/>
</dbReference>
<evidence type="ECO:0000313" key="16">
    <source>
        <dbReference type="Proteomes" id="UP001271263"/>
    </source>
</evidence>
<organism evidence="13 15">
    <name type="scientific">Shewanella fidelis</name>
    <dbReference type="NCBI Taxonomy" id="173509"/>
    <lineage>
        <taxon>Bacteria</taxon>
        <taxon>Pseudomonadati</taxon>
        <taxon>Pseudomonadota</taxon>
        <taxon>Gammaproteobacteria</taxon>
        <taxon>Alteromonadales</taxon>
        <taxon>Shewanellaceae</taxon>
        <taxon>Shewanella</taxon>
    </lineage>
</organism>
<reference evidence="13" key="2">
    <citation type="submission" date="2022-11" db="EMBL/GenBank/DDBJ databases">
        <title>Prophages regulate Shewanella fidelis motility and biofilm formation: implications for gut colonization dynamics in Ciona robusta.</title>
        <authorList>
            <person name="Natarajan O."/>
            <person name="Gibboney S.L."/>
            <person name="Young M.N."/>
            <person name="Lim S.J."/>
            <person name="Pluta N."/>
            <person name="Atkinson C.G.F."/>
            <person name="Leigh B.A."/>
            <person name="Liberti A."/>
            <person name="Kees E."/>
            <person name="Breitbart M."/>
            <person name="Gralnick J."/>
            <person name="Dishaw L.J."/>
        </authorList>
    </citation>
    <scope>NUCLEOTIDE SEQUENCE</scope>
    <source>
        <strain evidence="13">3313</strain>
    </source>
</reference>
<dbReference type="EC" id="1.13.12.19" evidence="4"/>
<keyword evidence="11" id="KW-0408">Iron</keyword>
<evidence type="ECO:0000256" key="8">
    <source>
        <dbReference type="ARBA" id="ARBA00031282"/>
    </source>
</evidence>
<dbReference type="InterPro" id="IPR044861">
    <property type="entry name" value="IPNS-like_FE2OG_OXY"/>
</dbReference>
<dbReference type="InterPro" id="IPR027443">
    <property type="entry name" value="IPNS-like_sf"/>
</dbReference>
<evidence type="ECO:0000256" key="3">
    <source>
        <dbReference type="ARBA" id="ARBA00012293"/>
    </source>
</evidence>